<keyword evidence="10 14" id="KW-0067">ATP-binding</keyword>
<dbReference type="GO" id="GO:0005886">
    <property type="term" value="C:plasma membrane"/>
    <property type="evidence" value="ECO:0000318"/>
    <property type="project" value="GO_Central"/>
</dbReference>
<dbReference type="Gene3D" id="2.60.120.200">
    <property type="match status" value="1"/>
</dbReference>
<keyword evidence="13" id="KW-0675">Receptor</keyword>
<keyword evidence="12 15" id="KW-0472">Membrane</keyword>
<gene>
    <name evidence="19" type="primary">LOC110787683</name>
</gene>
<reference evidence="19" key="2">
    <citation type="submission" date="2025-08" db="UniProtKB">
        <authorList>
            <consortium name="RefSeq"/>
        </authorList>
    </citation>
    <scope>IDENTIFICATION</scope>
    <source>
        <tissue evidence="19">Leaf</tissue>
    </source>
</reference>
<keyword evidence="7" id="KW-0430">Lectin</keyword>
<dbReference type="GO" id="GO:0030246">
    <property type="term" value="F:carbohydrate binding"/>
    <property type="evidence" value="ECO:0007669"/>
    <property type="project" value="UniProtKB-KW"/>
</dbReference>
<keyword evidence="4" id="KW-0808">Transferase</keyword>
<reference evidence="18" key="1">
    <citation type="journal article" date="2021" name="Nat. Commun.">
        <title>Genomic analyses provide insights into spinach domestication and the genetic basis of agronomic traits.</title>
        <authorList>
            <person name="Cai X."/>
            <person name="Sun X."/>
            <person name="Xu C."/>
            <person name="Sun H."/>
            <person name="Wang X."/>
            <person name="Ge C."/>
            <person name="Zhang Z."/>
            <person name="Wang Q."/>
            <person name="Fei Z."/>
            <person name="Jiao C."/>
            <person name="Wang Q."/>
        </authorList>
    </citation>
    <scope>NUCLEOTIDE SEQUENCE [LARGE SCALE GENOMIC DNA]</scope>
    <source>
        <strain evidence="18">cv. Varoflay</strain>
    </source>
</reference>
<name>A0A9R0IET2_SPIOL</name>
<organism evidence="18 19">
    <name type="scientific">Spinacia oleracea</name>
    <name type="common">Spinach</name>
    <dbReference type="NCBI Taxonomy" id="3562"/>
    <lineage>
        <taxon>Eukaryota</taxon>
        <taxon>Viridiplantae</taxon>
        <taxon>Streptophyta</taxon>
        <taxon>Embryophyta</taxon>
        <taxon>Tracheophyta</taxon>
        <taxon>Spermatophyta</taxon>
        <taxon>Magnoliopsida</taxon>
        <taxon>eudicotyledons</taxon>
        <taxon>Gunneridae</taxon>
        <taxon>Pentapetalae</taxon>
        <taxon>Caryophyllales</taxon>
        <taxon>Chenopodiaceae</taxon>
        <taxon>Chenopodioideae</taxon>
        <taxon>Anserineae</taxon>
        <taxon>Spinacia</taxon>
    </lineage>
</organism>
<evidence type="ECO:0000256" key="16">
    <source>
        <dbReference type="SAM" id="SignalP"/>
    </source>
</evidence>
<dbReference type="GO" id="GO:0005524">
    <property type="term" value="F:ATP binding"/>
    <property type="evidence" value="ECO:0007669"/>
    <property type="project" value="UniProtKB-UniRule"/>
</dbReference>
<dbReference type="InterPro" id="IPR017441">
    <property type="entry name" value="Protein_kinase_ATP_BS"/>
</dbReference>
<dbReference type="KEGG" id="soe:110787683"/>
<dbReference type="Pfam" id="PF00069">
    <property type="entry name" value="Pkinase"/>
    <property type="match status" value="1"/>
</dbReference>
<dbReference type="CDD" id="cd14066">
    <property type="entry name" value="STKc_IRAK"/>
    <property type="match status" value="1"/>
</dbReference>
<evidence type="ECO:0000256" key="1">
    <source>
        <dbReference type="ARBA" id="ARBA00004479"/>
    </source>
</evidence>
<dbReference type="InterPro" id="IPR001220">
    <property type="entry name" value="Legume_lectin_dom"/>
</dbReference>
<evidence type="ECO:0000256" key="4">
    <source>
        <dbReference type="ARBA" id="ARBA00022679"/>
    </source>
</evidence>
<keyword evidence="18" id="KW-1185">Reference proteome</keyword>
<evidence type="ECO:0000256" key="12">
    <source>
        <dbReference type="ARBA" id="ARBA00023136"/>
    </source>
</evidence>
<keyword evidence="9" id="KW-0418">Kinase</keyword>
<evidence type="ECO:0000256" key="7">
    <source>
        <dbReference type="ARBA" id="ARBA00022734"/>
    </source>
</evidence>
<dbReference type="PROSITE" id="PS00107">
    <property type="entry name" value="PROTEIN_KINASE_ATP"/>
    <property type="match status" value="1"/>
</dbReference>
<evidence type="ECO:0000256" key="14">
    <source>
        <dbReference type="PROSITE-ProRule" id="PRU10141"/>
    </source>
</evidence>
<feature type="signal peptide" evidence="16">
    <location>
        <begin position="1"/>
        <end position="25"/>
    </location>
</feature>
<keyword evidence="8 14" id="KW-0547">Nucleotide-binding</keyword>
<feature type="chain" id="PRO_5045428825" evidence="16">
    <location>
        <begin position="26"/>
        <end position="662"/>
    </location>
</feature>
<evidence type="ECO:0000256" key="5">
    <source>
        <dbReference type="ARBA" id="ARBA00022692"/>
    </source>
</evidence>
<evidence type="ECO:0000256" key="15">
    <source>
        <dbReference type="SAM" id="Phobius"/>
    </source>
</evidence>
<dbReference type="CDD" id="cd06899">
    <property type="entry name" value="lectin_legume_LecRK_Arcelin_ConA"/>
    <property type="match status" value="1"/>
</dbReference>
<dbReference type="PANTHER" id="PTHR27007">
    <property type="match status" value="1"/>
</dbReference>
<evidence type="ECO:0000256" key="3">
    <source>
        <dbReference type="ARBA" id="ARBA00010217"/>
    </source>
</evidence>
<comment type="subcellular location">
    <subcellularLocation>
        <location evidence="1">Membrane</location>
        <topology evidence="1">Single-pass type I membrane protein</topology>
    </subcellularLocation>
</comment>
<dbReference type="PROSITE" id="PS50011">
    <property type="entry name" value="PROTEIN_KINASE_DOM"/>
    <property type="match status" value="1"/>
</dbReference>
<dbReference type="InterPro" id="IPR050528">
    <property type="entry name" value="L-type_Lectin-RKs"/>
</dbReference>
<evidence type="ECO:0000256" key="8">
    <source>
        <dbReference type="ARBA" id="ARBA00022741"/>
    </source>
</evidence>
<proteinExistence type="inferred from homology"/>
<dbReference type="GO" id="GO:0042742">
    <property type="term" value="P:defense response to bacterium"/>
    <property type="evidence" value="ECO:0000318"/>
    <property type="project" value="GO_Central"/>
</dbReference>
<dbReference type="InterPro" id="IPR008271">
    <property type="entry name" value="Ser/Thr_kinase_AS"/>
</dbReference>
<dbReference type="Gene3D" id="3.30.200.20">
    <property type="entry name" value="Phosphorylase Kinase, domain 1"/>
    <property type="match status" value="1"/>
</dbReference>
<evidence type="ECO:0000256" key="10">
    <source>
        <dbReference type="ARBA" id="ARBA00022840"/>
    </source>
</evidence>
<dbReference type="SUPFAM" id="SSF56112">
    <property type="entry name" value="Protein kinase-like (PK-like)"/>
    <property type="match status" value="1"/>
</dbReference>
<dbReference type="Gene3D" id="1.10.510.10">
    <property type="entry name" value="Transferase(Phosphotransferase) domain 1"/>
    <property type="match status" value="1"/>
</dbReference>
<feature type="domain" description="Protein kinase" evidence="17">
    <location>
        <begin position="344"/>
        <end position="625"/>
    </location>
</feature>
<dbReference type="SMART" id="SM00220">
    <property type="entry name" value="S_TKc"/>
    <property type="match status" value="1"/>
</dbReference>
<sequence>MSKLYRKQNLLILLLLSTVIAFSEQQNQFIYHGFSEACLHLDGLARVRPNGLLQLTNTTKLQKAHAFYKSLLKLDTNVSFSTTFVFAIYRELDLPHSGHEIAFVISPSMDFSHAVPAEYIGLFNASNNGSPANHIFAVELDTVQNPLFGDIDDNHVGIDVNSLNSVSAASAMYFSEKDSMNKSLQLTSGKPMQVWVDYDAVNMLVNVKLAPIGKPKPNHSLLSTHIDLSKVIKNPVYIGFSSSTGLSANRNYILGWSWNQSGQAQSLDPSKLPSLPRLVYPRKKLSFSVVAPVVVLFVFFVGIFLGAYVITRRKRYEELHEVWESEYSANRFLYKDLYRATKGFKETEVLGWGGFGKVYKGALPHSNIQVAVKRISHDSKQGLREFVAEIASMRRLRHRNLVQLLGYCQRKGELLLVYDYMPNGSLDKFLFSDEKPNISWRQRIRIIKHVAFALLYLHEEWEQVVLHRDVKASNVLLDANMNARLGDFGLSRLYDHDTGPRTTRVVGTIGYIAPELSITGKPSTSTDIFSFGMFMLEVVCGRRPISLDSLEEENLVDWVFHCWENGKILKTTDPKLEGSYISEEMEVILRLGLMCCHTNPQERPNMRQVIQNLDNSNCRSSEESYDTESRVPTTLFPPIPNSASVRSVCSVSSTDSILIHGR</sequence>
<protein>
    <submittedName>
        <fullName evidence="19">L-type lectin-domain containing receptor kinase IV.2-like</fullName>
    </submittedName>
</protein>
<dbReference type="AlphaFoldDB" id="A0A9R0IET2"/>
<evidence type="ECO:0000256" key="2">
    <source>
        <dbReference type="ARBA" id="ARBA00008536"/>
    </source>
</evidence>
<evidence type="ECO:0000256" key="9">
    <source>
        <dbReference type="ARBA" id="ARBA00022777"/>
    </source>
</evidence>
<keyword evidence="11 15" id="KW-1133">Transmembrane helix</keyword>
<dbReference type="PROSITE" id="PS00108">
    <property type="entry name" value="PROTEIN_KINASE_ST"/>
    <property type="match status" value="1"/>
</dbReference>
<dbReference type="GeneID" id="110787683"/>
<dbReference type="InterPro" id="IPR000719">
    <property type="entry name" value="Prot_kinase_dom"/>
</dbReference>
<dbReference type="InterPro" id="IPR011009">
    <property type="entry name" value="Kinase-like_dom_sf"/>
</dbReference>
<feature type="binding site" evidence="14">
    <location>
        <position position="373"/>
    </location>
    <ligand>
        <name>ATP</name>
        <dbReference type="ChEBI" id="CHEBI:30616"/>
    </ligand>
</feature>
<dbReference type="Proteomes" id="UP000813463">
    <property type="component" value="Chromosome 6"/>
</dbReference>
<keyword evidence="5 15" id="KW-0812">Transmembrane</keyword>
<dbReference type="RefSeq" id="XP_021848016.2">
    <property type="nucleotide sequence ID" value="XM_021992324.2"/>
</dbReference>
<comment type="similarity">
    <text evidence="2">In the N-terminal section; belongs to the leguminous lectin family.</text>
</comment>
<evidence type="ECO:0000259" key="17">
    <source>
        <dbReference type="PROSITE" id="PS50011"/>
    </source>
</evidence>
<evidence type="ECO:0000313" key="19">
    <source>
        <dbReference type="RefSeq" id="XP_021848016.2"/>
    </source>
</evidence>
<comment type="similarity">
    <text evidence="3">In the C-terminal section; belongs to the protein kinase superfamily. Ser/Thr protein kinase family.</text>
</comment>
<dbReference type="SUPFAM" id="SSF49899">
    <property type="entry name" value="Concanavalin A-like lectins/glucanases"/>
    <property type="match status" value="1"/>
</dbReference>
<dbReference type="GO" id="GO:0002229">
    <property type="term" value="P:defense response to oomycetes"/>
    <property type="evidence" value="ECO:0000318"/>
    <property type="project" value="GO_Central"/>
</dbReference>
<accession>A0A9R0IET2</accession>
<dbReference type="Pfam" id="PF00139">
    <property type="entry name" value="Lectin_legB"/>
    <property type="match status" value="1"/>
</dbReference>
<evidence type="ECO:0000256" key="13">
    <source>
        <dbReference type="ARBA" id="ARBA00023170"/>
    </source>
</evidence>
<evidence type="ECO:0000256" key="6">
    <source>
        <dbReference type="ARBA" id="ARBA00022729"/>
    </source>
</evidence>
<dbReference type="InterPro" id="IPR013320">
    <property type="entry name" value="ConA-like_dom_sf"/>
</dbReference>
<feature type="transmembrane region" description="Helical" evidence="15">
    <location>
        <begin position="285"/>
        <end position="310"/>
    </location>
</feature>
<evidence type="ECO:0000313" key="18">
    <source>
        <dbReference type="Proteomes" id="UP000813463"/>
    </source>
</evidence>
<evidence type="ECO:0000256" key="11">
    <source>
        <dbReference type="ARBA" id="ARBA00022989"/>
    </source>
</evidence>
<dbReference type="GO" id="GO:0004675">
    <property type="term" value="F:transmembrane receptor protein serine/threonine kinase activity"/>
    <property type="evidence" value="ECO:0000318"/>
    <property type="project" value="GO_Central"/>
</dbReference>
<keyword evidence="6 16" id="KW-0732">Signal</keyword>